<keyword evidence="2" id="KW-0285">Flavoprotein</keyword>
<protein>
    <recommendedName>
        <fullName evidence="9">FAD-binding FR-type domain-containing protein</fullName>
    </recommendedName>
</protein>
<keyword evidence="4" id="KW-0479">Metal-binding</keyword>
<evidence type="ECO:0000256" key="1">
    <source>
        <dbReference type="ARBA" id="ARBA00001974"/>
    </source>
</evidence>
<dbReference type="InterPro" id="IPR039261">
    <property type="entry name" value="FNR_nucleotide-bd"/>
</dbReference>
<dbReference type="Proteomes" id="UP000004773">
    <property type="component" value="Unassembled WGS sequence"/>
</dbReference>
<evidence type="ECO:0000256" key="4">
    <source>
        <dbReference type="ARBA" id="ARBA00022723"/>
    </source>
</evidence>
<name>A0AA87B7E9_9BACL</name>
<dbReference type="GO" id="GO:0051537">
    <property type="term" value="F:2 iron, 2 sulfur cluster binding"/>
    <property type="evidence" value="ECO:0007669"/>
    <property type="project" value="UniProtKB-KW"/>
</dbReference>
<evidence type="ECO:0000313" key="10">
    <source>
        <dbReference type="EMBL" id="EGF86822.1"/>
    </source>
</evidence>
<feature type="domain" description="FAD-binding FR-type" evidence="9">
    <location>
        <begin position="30"/>
        <end position="130"/>
    </location>
</feature>
<accession>A0AA87B7E9</accession>
<dbReference type="InterPro" id="IPR050415">
    <property type="entry name" value="MRET"/>
</dbReference>
<dbReference type="PANTHER" id="PTHR47354:SF8">
    <property type="entry name" value="1,2-PHENYLACETYL-COA EPOXIDASE, SUBUNIT E"/>
    <property type="match status" value="1"/>
</dbReference>
<comment type="caution">
    <text evidence="10">The sequence shown here is derived from an EMBL/GenBank/DDBJ whole genome shotgun (WGS) entry which is preliminary data.</text>
</comment>
<dbReference type="PANTHER" id="PTHR47354">
    <property type="entry name" value="NADH OXIDOREDUCTASE HCR"/>
    <property type="match status" value="1"/>
</dbReference>
<keyword evidence="6" id="KW-0560">Oxidoreductase</keyword>
<comment type="cofactor">
    <cofactor evidence="1">
        <name>FAD</name>
        <dbReference type="ChEBI" id="CHEBI:57692"/>
    </cofactor>
</comment>
<keyword evidence="7" id="KW-0408">Iron</keyword>
<dbReference type="InterPro" id="IPR017938">
    <property type="entry name" value="Riboflavin_synthase-like_b-brl"/>
</dbReference>
<dbReference type="GO" id="GO:0050660">
    <property type="term" value="F:flavin adenine dinucleotide binding"/>
    <property type="evidence" value="ECO:0007669"/>
    <property type="project" value="TreeGrafter"/>
</dbReference>
<organism evidence="10 11">
    <name type="scientific">Gemella haemolysans M341</name>
    <dbReference type="NCBI Taxonomy" id="562981"/>
    <lineage>
        <taxon>Bacteria</taxon>
        <taxon>Bacillati</taxon>
        <taxon>Bacillota</taxon>
        <taxon>Bacilli</taxon>
        <taxon>Bacillales</taxon>
        <taxon>Gemellaceae</taxon>
        <taxon>Gemella</taxon>
    </lineage>
</organism>
<reference evidence="10 11" key="1">
    <citation type="submission" date="2011-03" db="EMBL/GenBank/DDBJ databases">
        <title>The Genome Sequence of Gemella haemolysans M341.</title>
        <authorList>
            <consortium name="The Broad Institute Genome Sequencing Platform"/>
            <consortium name="The Broad Institute Genome Sequencing Center for Infectious Disease"/>
            <person name="Earl A."/>
            <person name="Ward D."/>
            <person name="Feldgarden M."/>
            <person name="Gevers D."/>
            <person name="Sibley C.D."/>
            <person name="Field T.R."/>
            <person name="Grinwis M."/>
            <person name="Eshaghurshan C.S."/>
            <person name="Surette M.G."/>
            <person name="Young S.K."/>
            <person name="Zeng Q."/>
            <person name="Gargeya S."/>
            <person name="Fitzgerald M."/>
            <person name="Haas B."/>
            <person name="Abouelleil A."/>
            <person name="Alvarado L."/>
            <person name="Arachchi H.M."/>
            <person name="Berlin A."/>
            <person name="Brown A."/>
            <person name="Chapman S.B."/>
            <person name="Chen Z."/>
            <person name="Dunbar C."/>
            <person name="Freedman E."/>
            <person name="Gearin G."/>
            <person name="Gellesch M."/>
            <person name="Goldberg J."/>
            <person name="Griggs A."/>
            <person name="Gujja S."/>
            <person name="Heilman E.R."/>
            <person name="Heiman D."/>
            <person name="Howarth C."/>
            <person name="Larson L."/>
            <person name="Lui A."/>
            <person name="MacDonald P.J.P."/>
            <person name="Mehta T."/>
            <person name="Montmayeur A."/>
            <person name="Murphy C."/>
            <person name="Neiman D."/>
            <person name="Pearson M."/>
            <person name="Priest M."/>
            <person name="Roberts A."/>
            <person name="Saif S."/>
            <person name="Shea T."/>
            <person name="Shenoy N."/>
            <person name="Sisk P."/>
            <person name="Stolte C."/>
            <person name="Sykes S."/>
            <person name="White J."/>
            <person name="Yandava C."/>
            <person name="Wortman J."/>
            <person name="Nusbaum C."/>
            <person name="Birren B."/>
        </authorList>
    </citation>
    <scope>NUCLEOTIDE SEQUENCE [LARGE SCALE GENOMIC DNA]</scope>
    <source>
        <strain evidence="10 11">M341</strain>
    </source>
</reference>
<evidence type="ECO:0000256" key="2">
    <source>
        <dbReference type="ARBA" id="ARBA00022630"/>
    </source>
</evidence>
<dbReference type="SUPFAM" id="SSF52343">
    <property type="entry name" value="Ferredoxin reductase-like, C-terminal NADP-linked domain"/>
    <property type="match status" value="1"/>
</dbReference>
<dbReference type="GO" id="GO:0046872">
    <property type="term" value="F:metal ion binding"/>
    <property type="evidence" value="ECO:0007669"/>
    <property type="project" value="UniProtKB-KW"/>
</dbReference>
<evidence type="ECO:0000256" key="8">
    <source>
        <dbReference type="ARBA" id="ARBA00023014"/>
    </source>
</evidence>
<dbReference type="GO" id="GO:0016491">
    <property type="term" value="F:oxidoreductase activity"/>
    <property type="evidence" value="ECO:0007669"/>
    <property type="project" value="UniProtKB-KW"/>
</dbReference>
<dbReference type="RefSeq" id="WP_003147669.1">
    <property type="nucleotide sequence ID" value="NZ_GL883585.1"/>
</dbReference>
<evidence type="ECO:0000313" key="11">
    <source>
        <dbReference type="Proteomes" id="UP000004773"/>
    </source>
</evidence>
<proteinExistence type="predicted"/>
<dbReference type="Gene3D" id="3.40.50.80">
    <property type="entry name" value="Nucleotide-binding domain of ferredoxin-NADP reductase (FNR) module"/>
    <property type="match status" value="1"/>
</dbReference>
<keyword evidence="3" id="KW-0001">2Fe-2S</keyword>
<sequence length="250" mass="28140">MKRGKKMLTIILITTVALGLTTWGVFAFLGRSQTLSVKSIENDSDDLYVVRLEKPDNMTWEPGSYVKITIPEVKDSKQNNRWLTIASNPEEKEIMILTHNRGSVYKKNLTSLQVGAKVEVSWLGGNLEIADNQEPIICFASDVGVAAMRPIVKEWNSKRTIILNHLDKGVNIFNNELIELSSKGKDFIYETSESIEQSQEKLKKAVGIYGNNAIYLLSGQPDDVKTMENFLENNGINKKKIKTDSFRGLK</sequence>
<evidence type="ECO:0000256" key="7">
    <source>
        <dbReference type="ARBA" id="ARBA00023004"/>
    </source>
</evidence>
<keyword evidence="8" id="KW-0411">Iron-sulfur</keyword>
<dbReference type="EMBL" id="ACRO01000036">
    <property type="protein sequence ID" value="EGF86822.1"/>
    <property type="molecule type" value="Genomic_DNA"/>
</dbReference>
<dbReference type="InterPro" id="IPR017927">
    <property type="entry name" value="FAD-bd_FR_type"/>
</dbReference>
<evidence type="ECO:0000256" key="5">
    <source>
        <dbReference type="ARBA" id="ARBA00022827"/>
    </source>
</evidence>
<evidence type="ECO:0000259" key="9">
    <source>
        <dbReference type="PROSITE" id="PS51384"/>
    </source>
</evidence>
<gene>
    <name evidence="10" type="ORF">HMPREF0428_01526</name>
</gene>
<dbReference type="SUPFAM" id="SSF63380">
    <property type="entry name" value="Riboflavin synthase domain-like"/>
    <property type="match status" value="1"/>
</dbReference>
<evidence type="ECO:0000256" key="6">
    <source>
        <dbReference type="ARBA" id="ARBA00023002"/>
    </source>
</evidence>
<dbReference type="AlphaFoldDB" id="A0AA87B7E9"/>
<dbReference type="PROSITE" id="PS51384">
    <property type="entry name" value="FAD_FR"/>
    <property type="match status" value="1"/>
</dbReference>
<dbReference type="CDD" id="cd00322">
    <property type="entry name" value="FNR_like"/>
    <property type="match status" value="1"/>
</dbReference>
<dbReference type="Gene3D" id="2.40.30.10">
    <property type="entry name" value="Translation factors"/>
    <property type="match status" value="1"/>
</dbReference>
<evidence type="ECO:0000256" key="3">
    <source>
        <dbReference type="ARBA" id="ARBA00022714"/>
    </source>
</evidence>
<keyword evidence="5" id="KW-0274">FAD</keyword>